<dbReference type="Pfam" id="PF00887">
    <property type="entry name" value="ACBP"/>
    <property type="match status" value="1"/>
</dbReference>
<protein>
    <recommendedName>
        <fullName evidence="1">ACB domain-containing protein</fullName>
    </recommendedName>
</protein>
<dbReference type="GO" id="GO:0000062">
    <property type="term" value="F:fatty-acyl-CoA binding"/>
    <property type="evidence" value="ECO:0007669"/>
    <property type="project" value="InterPro"/>
</dbReference>
<dbReference type="OrthoDB" id="346910at2759"/>
<keyword evidence="3" id="KW-1185">Reference proteome</keyword>
<dbReference type="SUPFAM" id="SSF47027">
    <property type="entry name" value="Acyl-CoA binding protein"/>
    <property type="match status" value="1"/>
</dbReference>
<dbReference type="Gene3D" id="1.20.80.10">
    <property type="match status" value="1"/>
</dbReference>
<dbReference type="AlphaFoldDB" id="A0A9W4KBG5"/>
<dbReference type="EMBL" id="CAJVRC010000843">
    <property type="protein sequence ID" value="CAG8890718.1"/>
    <property type="molecule type" value="Genomic_DNA"/>
</dbReference>
<reference evidence="2" key="1">
    <citation type="submission" date="2021-07" db="EMBL/GenBank/DDBJ databases">
        <authorList>
            <person name="Branca A.L. A."/>
        </authorList>
    </citation>
    <scope>NUCLEOTIDE SEQUENCE</scope>
</reference>
<dbReference type="InterPro" id="IPR014352">
    <property type="entry name" value="FERM/acyl-CoA-bd_prot_sf"/>
</dbReference>
<feature type="domain" description="ACB" evidence="1">
    <location>
        <begin position="130"/>
        <end position="201"/>
    </location>
</feature>
<accession>A0A9W4KBG5</accession>
<dbReference type="InterPro" id="IPR000582">
    <property type="entry name" value="Acyl-CoA-binding_protein"/>
</dbReference>
<evidence type="ECO:0000313" key="2">
    <source>
        <dbReference type="EMBL" id="CAG8890718.1"/>
    </source>
</evidence>
<name>A0A9W4KBG5_9EURO</name>
<organism evidence="2 3">
    <name type="scientific">Penicillium egyptiacum</name>
    <dbReference type="NCBI Taxonomy" id="1303716"/>
    <lineage>
        <taxon>Eukaryota</taxon>
        <taxon>Fungi</taxon>
        <taxon>Dikarya</taxon>
        <taxon>Ascomycota</taxon>
        <taxon>Pezizomycotina</taxon>
        <taxon>Eurotiomycetes</taxon>
        <taxon>Eurotiomycetidae</taxon>
        <taxon>Eurotiales</taxon>
        <taxon>Aspergillaceae</taxon>
        <taxon>Penicillium</taxon>
    </lineage>
</organism>
<comment type="caution">
    <text evidence="2">The sequence shown here is derived from an EMBL/GenBank/DDBJ whole genome shotgun (WGS) entry which is preliminary data.</text>
</comment>
<gene>
    <name evidence="2" type="ORF">PEGY_LOCUS2457</name>
</gene>
<proteinExistence type="predicted"/>
<sequence length="214" mass="24361">MLMYRVHFYARNTPARDLRSNWRVCQATPPIPVDPALNHLQHPNHINPLLLTFTSPYTQRQNPSKSKMSDITPFITVLEAAQKKEKFTPEVQEAAAGIDTAALKEIFAKVAEQGEFEKLDDAAEAETLRKAFEFAAKAVMMLKSSPGLMEKKDLYIYFKVGKGDVMEKPGTFDFQKKQLYGAWEKVKDYSPAKAHQLYIGHVNTFITKYGTRDE</sequence>
<evidence type="ECO:0000313" key="3">
    <source>
        <dbReference type="Proteomes" id="UP001154252"/>
    </source>
</evidence>
<dbReference type="InterPro" id="IPR035984">
    <property type="entry name" value="Acyl-CoA-binding_sf"/>
</dbReference>
<evidence type="ECO:0000259" key="1">
    <source>
        <dbReference type="Pfam" id="PF00887"/>
    </source>
</evidence>
<dbReference type="Proteomes" id="UP001154252">
    <property type="component" value="Unassembled WGS sequence"/>
</dbReference>